<dbReference type="RefSeq" id="WP_253483724.1">
    <property type="nucleotide sequence ID" value="NZ_JALJXV010000011.1"/>
</dbReference>
<evidence type="ECO:0000313" key="2">
    <source>
        <dbReference type="EMBL" id="MCP1676735.1"/>
    </source>
</evidence>
<gene>
    <name evidence="2" type="ORF">J2T57_003908</name>
</gene>
<evidence type="ECO:0000256" key="1">
    <source>
        <dbReference type="SAM" id="Phobius"/>
    </source>
</evidence>
<dbReference type="Pfam" id="PF19883">
    <property type="entry name" value="DUF6356"/>
    <property type="match status" value="1"/>
</dbReference>
<evidence type="ECO:0000313" key="3">
    <source>
        <dbReference type="Proteomes" id="UP001205843"/>
    </source>
</evidence>
<keyword evidence="1" id="KW-0812">Transmembrane</keyword>
<evidence type="ECO:0008006" key="4">
    <source>
        <dbReference type="Google" id="ProtNLM"/>
    </source>
</evidence>
<dbReference type="AlphaFoldDB" id="A0AAE3G6G2"/>
<feature type="transmembrane region" description="Helical" evidence="1">
    <location>
        <begin position="23"/>
        <end position="49"/>
    </location>
</feature>
<reference evidence="2" key="1">
    <citation type="submission" date="2022-03" db="EMBL/GenBank/DDBJ databases">
        <title>Genomic Encyclopedia of Type Strains, Phase III (KMG-III): the genomes of soil and plant-associated and newly described type strains.</title>
        <authorList>
            <person name="Whitman W."/>
        </authorList>
    </citation>
    <scope>NUCLEOTIDE SEQUENCE</scope>
    <source>
        <strain evidence="2">ANL 6-2</strain>
    </source>
</reference>
<protein>
    <recommendedName>
        <fullName evidence="4">Capsule biosynthesis protein</fullName>
    </recommendedName>
</protein>
<dbReference type="InterPro" id="IPR045936">
    <property type="entry name" value="DUF6356"/>
</dbReference>
<comment type="caution">
    <text evidence="2">The sequence shown here is derived from an EMBL/GenBank/DDBJ whole genome shotgun (WGS) entry which is preliminary data.</text>
</comment>
<keyword evidence="3" id="KW-1185">Reference proteome</keyword>
<name>A0AAE3G6G2_9GAMM</name>
<keyword evidence="1" id="KW-1133">Transmembrane helix</keyword>
<sequence length="80" mass="8839">MKLLNLFTEHPASVGETYSEHMLMALSFAGTLFVATVACLIHAFFPFLFKTTASRRITELKERIERGPSCSKGSEGKSKA</sequence>
<dbReference type="EMBL" id="JALJXV010000011">
    <property type="protein sequence ID" value="MCP1676735.1"/>
    <property type="molecule type" value="Genomic_DNA"/>
</dbReference>
<keyword evidence="1" id="KW-0472">Membrane</keyword>
<organism evidence="2 3">
    <name type="scientific">Natronocella acetinitrilica</name>
    <dbReference type="NCBI Taxonomy" id="414046"/>
    <lineage>
        <taxon>Bacteria</taxon>
        <taxon>Pseudomonadati</taxon>
        <taxon>Pseudomonadota</taxon>
        <taxon>Gammaproteobacteria</taxon>
        <taxon>Chromatiales</taxon>
        <taxon>Ectothiorhodospiraceae</taxon>
        <taxon>Natronocella</taxon>
    </lineage>
</organism>
<dbReference type="Proteomes" id="UP001205843">
    <property type="component" value="Unassembled WGS sequence"/>
</dbReference>
<proteinExistence type="predicted"/>
<accession>A0AAE3G6G2</accession>